<dbReference type="AlphaFoldDB" id="A0AAV7KLX1"/>
<dbReference type="Proteomes" id="UP001066276">
    <property type="component" value="Chromosome 12"/>
</dbReference>
<proteinExistence type="predicted"/>
<sequence length="86" mass="9329">MQSARIAPARGITLLVGPDLAAEYVQSNFRDGPGNNLYQDSAVSLGYCSASSALVEETFKRPAVPGHMIWERTVLPLRNVSLSTHK</sequence>
<protein>
    <submittedName>
        <fullName evidence="1">Uncharacterized protein</fullName>
    </submittedName>
</protein>
<name>A0AAV7KLX1_PLEWA</name>
<evidence type="ECO:0000313" key="1">
    <source>
        <dbReference type="EMBL" id="KAJ1080121.1"/>
    </source>
</evidence>
<keyword evidence="2" id="KW-1185">Reference proteome</keyword>
<accession>A0AAV7KLX1</accession>
<evidence type="ECO:0000313" key="2">
    <source>
        <dbReference type="Proteomes" id="UP001066276"/>
    </source>
</evidence>
<reference evidence="1" key="1">
    <citation type="journal article" date="2022" name="bioRxiv">
        <title>Sequencing and chromosome-scale assembly of the giantPleurodeles waltlgenome.</title>
        <authorList>
            <person name="Brown T."/>
            <person name="Elewa A."/>
            <person name="Iarovenko S."/>
            <person name="Subramanian E."/>
            <person name="Araus A.J."/>
            <person name="Petzold A."/>
            <person name="Susuki M."/>
            <person name="Suzuki K.-i.T."/>
            <person name="Hayashi T."/>
            <person name="Toyoda A."/>
            <person name="Oliveira C."/>
            <person name="Osipova E."/>
            <person name="Leigh N.D."/>
            <person name="Simon A."/>
            <person name="Yun M.H."/>
        </authorList>
    </citation>
    <scope>NUCLEOTIDE SEQUENCE</scope>
    <source>
        <strain evidence="1">20211129_DDA</strain>
        <tissue evidence="1">Liver</tissue>
    </source>
</reference>
<organism evidence="1 2">
    <name type="scientific">Pleurodeles waltl</name>
    <name type="common">Iberian ribbed newt</name>
    <dbReference type="NCBI Taxonomy" id="8319"/>
    <lineage>
        <taxon>Eukaryota</taxon>
        <taxon>Metazoa</taxon>
        <taxon>Chordata</taxon>
        <taxon>Craniata</taxon>
        <taxon>Vertebrata</taxon>
        <taxon>Euteleostomi</taxon>
        <taxon>Amphibia</taxon>
        <taxon>Batrachia</taxon>
        <taxon>Caudata</taxon>
        <taxon>Salamandroidea</taxon>
        <taxon>Salamandridae</taxon>
        <taxon>Pleurodelinae</taxon>
        <taxon>Pleurodeles</taxon>
    </lineage>
</organism>
<comment type="caution">
    <text evidence="1">The sequence shown here is derived from an EMBL/GenBank/DDBJ whole genome shotgun (WGS) entry which is preliminary data.</text>
</comment>
<dbReference type="EMBL" id="JANPWB010000016">
    <property type="protein sequence ID" value="KAJ1080121.1"/>
    <property type="molecule type" value="Genomic_DNA"/>
</dbReference>
<gene>
    <name evidence="1" type="ORF">NDU88_000342</name>
</gene>